<dbReference type="EMBL" id="MK977695">
    <property type="protein sequence ID" value="QDF18665.1"/>
    <property type="molecule type" value="Genomic_DNA"/>
</dbReference>
<dbReference type="KEGG" id="vg:64766198"/>
<feature type="region of interest" description="Disordered" evidence="1">
    <location>
        <begin position="1"/>
        <end position="65"/>
    </location>
</feature>
<feature type="compositionally biased region" description="Basic and acidic residues" evidence="1">
    <location>
        <begin position="1"/>
        <end position="14"/>
    </location>
</feature>
<feature type="compositionally biased region" description="Pro residues" evidence="1">
    <location>
        <begin position="56"/>
        <end position="65"/>
    </location>
</feature>
<proteinExistence type="predicted"/>
<dbReference type="GeneID" id="64766198"/>
<accession>A0A4Y6EKU8</accession>
<evidence type="ECO:0000313" key="3">
    <source>
        <dbReference type="Proteomes" id="UP000318375"/>
    </source>
</evidence>
<protein>
    <submittedName>
        <fullName evidence="2">Uncharacterized protein</fullName>
    </submittedName>
</protein>
<dbReference type="RefSeq" id="YP_010058967.1">
    <property type="nucleotide sequence ID" value="NC_054723.1"/>
</dbReference>
<gene>
    <name evidence="2" type="primary">179</name>
    <name evidence="2" type="ORF">SEA_PUPPER_179</name>
</gene>
<evidence type="ECO:0000256" key="1">
    <source>
        <dbReference type="SAM" id="MobiDB-lite"/>
    </source>
</evidence>
<organism evidence="2 3">
    <name type="scientific">Gordonia phage Pupper</name>
    <dbReference type="NCBI Taxonomy" id="2571249"/>
    <lineage>
        <taxon>Viruses</taxon>
        <taxon>Duplodnaviria</taxon>
        <taxon>Heunggongvirae</taxon>
        <taxon>Uroviricota</taxon>
        <taxon>Caudoviricetes</taxon>
        <taxon>Puppervirus</taxon>
        <taxon>Puppervirus Pupper</taxon>
    </lineage>
</organism>
<feature type="compositionally biased region" description="Acidic residues" evidence="1">
    <location>
        <begin position="30"/>
        <end position="42"/>
    </location>
</feature>
<dbReference type="Proteomes" id="UP000318375">
    <property type="component" value="Segment"/>
</dbReference>
<evidence type="ECO:0000313" key="2">
    <source>
        <dbReference type="EMBL" id="QDF18665.1"/>
    </source>
</evidence>
<sequence>MAGRFDYSHDDSIDSHYLTGPVSDLAPSNYEEDAVHDDEPADDGGYTGPMAKDPWLPGPSGPAPF</sequence>
<keyword evidence="3" id="KW-1185">Reference proteome</keyword>
<reference evidence="2 3" key="1">
    <citation type="submission" date="2019-05" db="EMBL/GenBank/DDBJ databases">
        <authorList>
            <person name="Pope W.H."/>
            <person name="Garlena R.A."/>
            <person name="Russell D.A."/>
            <person name="Jacobs-Sera D."/>
            <person name="Hatfull G.F."/>
        </authorList>
    </citation>
    <scope>NUCLEOTIDE SEQUENCE [LARGE SCALE GENOMIC DNA]</scope>
</reference>
<name>A0A4Y6EKU8_9CAUD</name>